<dbReference type="InterPro" id="IPR020806">
    <property type="entry name" value="PKS_PP-bd"/>
</dbReference>
<dbReference type="Gene3D" id="3.40.50.12780">
    <property type="entry name" value="N-terminal domain of ligase-like"/>
    <property type="match status" value="1"/>
</dbReference>
<dbReference type="InterPro" id="IPR036736">
    <property type="entry name" value="ACP-like_sf"/>
</dbReference>
<gene>
    <name evidence="4" type="ORF">M406DRAFT_34511</name>
</gene>
<dbReference type="PANTHER" id="PTHR43439">
    <property type="entry name" value="PHENYLACETATE-COENZYME A LIGASE"/>
    <property type="match status" value="1"/>
</dbReference>
<dbReference type="SUPFAM" id="SSF56801">
    <property type="entry name" value="Acetyl-CoA synthetase-like"/>
    <property type="match status" value="1"/>
</dbReference>
<evidence type="ECO:0000313" key="4">
    <source>
        <dbReference type="EMBL" id="KAF3770725.1"/>
    </source>
</evidence>
<dbReference type="PROSITE" id="PS50075">
    <property type="entry name" value="CARRIER"/>
    <property type="match status" value="1"/>
</dbReference>
<dbReference type="PROSITE" id="PS00455">
    <property type="entry name" value="AMP_BINDING"/>
    <property type="match status" value="1"/>
</dbReference>
<dbReference type="Pfam" id="PF07993">
    <property type="entry name" value="NAD_binding_4"/>
    <property type="match status" value="1"/>
</dbReference>
<keyword evidence="1" id="KW-0596">Phosphopantetheine</keyword>
<dbReference type="InterPro" id="IPR020845">
    <property type="entry name" value="AMP-binding_CS"/>
</dbReference>
<dbReference type="PANTHER" id="PTHR43439:SF2">
    <property type="entry name" value="ENZYME, PUTATIVE (JCVI)-RELATED"/>
    <property type="match status" value="1"/>
</dbReference>
<reference evidence="4" key="1">
    <citation type="journal article" date="2020" name="Phytopathology">
        <title>Genome sequence of the chestnut blight fungus Cryphonectria parasitica EP155: A fundamental resource for an archetypical invasive plant pathogen.</title>
        <authorList>
            <person name="Crouch J.A."/>
            <person name="Dawe A."/>
            <person name="Aerts A."/>
            <person name="Barry K."/>
            <person name="Churchill A.C.L."/>
            <person name="Grimwood J."/>
            <person name="Hillman B."/>
            <person name="Milgroom M.G."/>
            <person name="Pangilinan J."/>
            <person name="Smith M."/>
            <person name="Salamov A."/>
            <person name="Schmutz J."/>
            <person name="Yadav J."/>
            <person name="Grigoriev I.V."/>
            <person name="Nuss D."/>
        </authorList>
    </citation>
    <scope>NUCLEOTIDE SEQUENCE</scope>
    <source>
        <strain evidence="4">EP155</strain>
    </source>
</reference>
<evidence type="ECO:0000256" key="2">
    <source>
        <dbReference type="ARBA" id="ARBA00022553"/>
    </source>
</evidence>
<dbReference type="OrthoDB" id="429813at2759"/>
<dbReference type="GeneID" id="63839165"/>
<evidence type="ECO:0000256" key="1">
    <source>
        <dbReference type="ARBA" id="ARBA00022450"/>
    </source>
</evidence>
<dbReference type="Gene3D" id="3.40.50.720">
    <property type="entry name" value="NAD(P)-binding Rossmann-like Domain"/>
    <property type="match status" value="1"/>
</dbReference>
<dbReference type="InterPro" id="IPR036291">
    <property type="entry name" value="NAD(P)-bd_dom_sf"/>
</dbReference>
<dbReference type="InterPro" id="IPR000873">
    <property type="entry name" value="AMP-dep_synth/lig_dom"/>
</dbReference>
<feature type="domain" description="Carrier" evidence="3">
    <location>
        <begin position="554"/>
        <end position="633"/>
    </location>
</feature>
<accession>A0A9P4YCV7</accession>
<dbReference type="InterPro" id="IPR013120">
    <property type="entry name" value="FAR_NAD-bd"/>
</dbReference>
<dbReference type="Gene3D" id="1.10.1200.10">
    <property type="entry name" value="ACP-like"/>
    <property type="match status" value="1"/>
</dbReference>
<dbReference type="Pfam" id="PF00501">
    <property type="entry name" value="AMP-binding"/>
    <property type="match status" value="1"/>
</dbReference>
<dbReference type="InterPro" id="IPR009081">
    <property type="entry name" value="PP-bd_ACP"/>
</dbReference>
<name>A0A9P4YCV7_CRYP1</name>
<dbReference type="Pfam" id="PF23562">
    <property type="entry name" value="AMP-binding_C_3"/>
    <property type="match status" value="1"/>
</dbReference>
<keyword evidence="2" id="KW-0597">Phosphoprotein</keyword>
<organism evidence="4 5">
    <name type="scientific">Cryphonectria parasitica (strain ATCC 38755 / EP155)</name>
    <dbReference type="NCBI Taxonomy" id="660469"/>
    <lineage>
        <taxon>Eukaryota</taxon>
        <taxon>Fungi</taxon>
        <taxon>Dikarya</taxon>
        <taxon>Ascomycota</taxon>
        <taxon>Pezizomycotina</taxon>
        <taxon>Sordariomycetes</taxon>
        <taxon>Sordariomycetidae</taxon>
        <taxon>Diaporthales</taxon>
        <taxon>Cryphonectriaceae</taxon>
        <taxon>Cryphonectria-Endothia species complex</taxon>
        <taxon>Cryphonectria</taxon>
    </lineage>
</organism>
<proteinExistence type="predicted"/>
<dbReference type="SMART" id="SM00823">
    <property type="entry name" value="PKS_PP"/>
    <property type="match status" value="1"/>
</dbReference>
<comment type="caution">
    <text evidence="4">The sequence shown here is derived from an EMBL/GenBank/DDBJ whole genome shotgun (WGS) entry which is preliminary data.</text>
</comment>
<dbReference type="SUPFAM" id="SSF51735">
    <property type="entry name" value="NAD(P)-binding Rossmann-fold domains"/>
    <property type="match status" value="1"/>
</dbReference>
<evidence type="ECO:0000313" key="5">
    <source>
        <dbReference type="Proteomes" id="UP000803844"/>
    </source>
</evidence>
<dbReference type="GO" id="GO:0031177">
    <property type="term" value="F:phosphopantetheine binding"/>
    <property type="evidence" value="ECO:0007669"/>
    <property type="project" value="InterPro"/>
</dbReference>
<dbReference type="Proteomes" id="UP000803844">
    <property type="component" value="Unassembled WGS sequence"/>
</dbReference>
<evidence type="ECO:0000259" key="3">
    <source>
        <dbReference type="PROSITE" id="PS50075"/>
    </source>
</evidence>
<keyword evidence="5" id="KW-1185">Reference proteome</keyword>
<dbReference type="Pfam" id="PF00550">
    <property type="entry name" value="PP-binding"/>
    <property type="match status" value="1"/>
</dbReference>
<dbReference type="SUPFAM" id="SSF47336">
    <property type="entry name" value="ACP-like"/>
    <property type="match status" value="1"/>
</dbReference>
<dbReference type="InterPro" id="IPR051414">
    <property type="entry name" value="Adenylate-forming_Reductase"/>
</dbReference>
<dbReference type="InterPro" id="IPR042099">
    <property type="entry name" value="ANL_N_sf"/>
</dbReference>
<dbReference type="AlphaFoldDB" id="A0A9P4YCV7"/>
<dbReference type="EMBL" id="MU032344">
    <property type="protein sequence ID" value="KAF3770725.1"/>
    <property type="molecule type" value="Genomic_DNA"/>
</dbReference>
<protein>
    <recommendedName>
        <fullName evidence="3">Carrier domain-containing protein</fullName>
    </recommendedName>
</protein>
<sequence>MDFEIPETEEPRQVVKYLDDLAVNEPSRILYSITKTSNPADGFRDITVREVARAVDRCAWYLEETLGPAKDGQTLTYMGPQDITYVVLVLACNKTGYRLFLSSLRNTLEAHLKLLEDLDCHTFLLPPKFPLPIVKQILAARPMHVQEIAPLPKWLHDEYGGREDHYPYTKSWEEAKYDPMVVLHTSGTTGMPKAIVAAQGTWTSIHASASLPKPGGKPCFPYLGKGTRVYLGFPIFHAAGVALTTAGCIYTGNISVLGPFPPSPDIVHAMHVHGNVQVSFVPPTILVELARVPEHLEQLGKLEAVLFGGGPLPHAVGDQIAAKTNLVNGIGSTEAGFSPQFPGPGQDWEYINFHPAGGHEFRPVSDGLYEHFIVKHPKLLPFQGVFATFPELDEWATKDLYSKHPTKEGLWLHRGRSDDIIVFATGEKLQPLEMEGIITSNPAVHGAIICGRKRFQSSLLIEPVKLPTTDSEKEGLLDTIWPSVEEANKHSPAHGRVLRNMIIFTSPDKPVPRAGKGTIQRRKLEDDYEPELDALYKANEDRGVPNGSNSITSGSVEDAVRRIVATATSIDLNEVTADTDLFGLGLDSLQVTVITKGVNQLLSERGSSKAVDPRTIYAHPTIGALIGLVASLVGGNVAAQNDESEEQKMQRLYDLHTTDLPISARPIQPKPTDKLVILLIGSTGSLGAYILDSLLKDARIARVYCLNRGPNSLQRMQKSLEAKGLQALPEDQTVCLDGDFSKPYFGLSPKEYRTILAEVTNVIHNAWQVDFNLSIDSFAKQIHGVRRLVDFSSHSTFGAQVLFVSSISAVMNWLAFVGHKVDKIPEHIFEDWRVPEGLGYGESKFVSERILETAAKEADVPAVVCRVGQIAGPLTEAGCWPKQEWLPSLIASSKYLGKLPESLGAMDVVDWVPVDVLGQSIVELATEPVDAKQGAVVYHLINSKHAAWPKLAATVARCLDPSSQKLQMVSLEEWVTALRESASKTEDIAVNPAIKILPFFEGMFIGSGGQIPLDNSQAVAASPALATVGPVQDEWMQNWMRQWAF</sequence>
<dbReference type="RefSeq" id="XP_040781686.1">
    <property type="nucleotide sequence ID" value="XM_040922036.1"/>
</dbReference>